<evidence type="ECO:0000313" key="2">
    <source>
        <dbReference type="EMBL" id="KAK6794536.1"/>
    </source>
</evidence>
<feature type="region of interest" description="Disordered" evidence="1">
    <location>
        <begin position="91"/>
        <end position="124"/>
    </location>
</feature>
<proteinExistence type="predicted"/>
<accession>A0AAN8TZR2</accession>
<evidence type="ECO:0000256" key="1">
    <source>
        <dbReference type="SAM" id="MobiDB-lite"/>
    </source>
</evidence>
<organism evidence="2 3">
    <name type="scientific">Solanum bulbocastanum</name>
    <name type="common">Wild potato</name>
    <dbReference type="NCBI Taxonomy" id="147425"/>
    <lineage>
        <taxon>Eukaryota</taxon>
        <taxon>Viridiplantae</taxon>
        <taxon>Streptophyta</taxon>
        <taxon>Embryophyta</taxon>
        <taxon>Tracheophyta</taxon>
        <taxon>Spermatophyta</taxon>
        <taxon>Magnoliopsida</taxon>
        <taxon>eudicotyledons</taxon>
        <taxon>Gunneridae</taxon>
        <taxon>Pentapetalae</taxon>
        <taxon>asterids</taxon>
        <taxon>lamiids</taxon>
        <taxon>Solanales</taxon>
        <taxon>Solanaceae</taxon>
        <taxon>Solanoideae</taxon>
        <taxon>Solaneae</taxon>
        <taxon>Solanum</taxon>
    </lineage>
</organism>
<feature type="compositionally biased region" description="Basic and acidic residues" evidence="1">
    <location>
        <begin position="92"/>
        <end position="122"/>
    </location>
</feature>
<gene>
    <name evidence="2" type="ORF">RDI58_007989</name>
</gene>
<sequence>MASRDTDPSRKKTEVRNCYERAVEKLADDDEAKQLLVVFAEFEDKFKKTDRARKYEKKVSVSLFVLHKVILKLEYFDEKIKEKTMINVSSLEVERGKKEEGKKDDAKKGGRDEKKKDGKDEDQAYPAPMFYHYQQPYQPTVAVPAYYNYPSIEEDPNSSVIFLMDLINTLLMFEFIF</sequence>
<keyword evidence="3" id="KW-1185">Reference proteome</keyword>
<protein>
    <submittedName>
        <fullName evidence="2">Uncharacterized protein</fullName>
    </submittedName>
</protein>
<dbReference type="Proteomes" id="UP001371456">
    <property type="component" value="Unassembled WGS sequence"/>
</dbReference>
<dbReference type="EMBL" id="JBANQN010000003">
    <property type="protein sequence ID" value="KAK6794536.1"/>
    <property type="molecule type" value="Genomic_DNA"/>
</dbReference>
<dbReference type="AlphaFoldDB" id="A0AAN8TZR2"/>
<comment type="caution">
    <text evidence="2">The sequence shown here is derived from an EMBL/GenBank/DDBJ whole genome shotgun (WGS) entry which is preliminary data.</text>
</comment>
<name>A0AAN8TZR2_SOLBU</name>
<reference evidence="2 3" key="1">
    <citation type="submission" date="2024-02" db="EMBL/GenBank/DDBJ databases">
        <title>de novo genome assembly of Solanum bulbocastanum strain 11H21.</title>
        <authorList>
            <person name="Hosaka A.J."/>
        </authorList>
    </citation>
    <scope>NUCLEOTIDE SEQUENCE [LARGE SCALE GENOMIC DNA]</scope>
    <source>
        <tissue evidence="2">Young leaves</tissue>
    </source>
</reference>
<evidence type="ECO:0000313" key="3">
    <source>
        <dbReference type="Proteomes" id="UP001371456"/>
    </source>
</evidence>